<dbReference type="Pfam" id="PF23775">
    <property type="entry name" value="Beta-prop_RIG_2nd"/>
    <property type="match status" value="1"/>
</dbReference>
<dbReference type="GO" id="GO:0005634">
    <property type="term" value="C:nucleus"/>
    <property type="evidence" value="ECO:0007669"/>
    <property type="project" value="TreeGrafter"/>
</dbReference>
<proteinExistence type="predicted"/>
<sequence>MQSWSDVLVLCVAFDSPDDIVMSPLSNDEVTLQDCQNSQTVNKNTSLSCGSSHSMELISSVEESANEEHVLVHNAEVHIPKVEENKDKNIILATASKEGKICVWNTNNGRSLVNYRLKNNSLDQKQYLNFKFKIWELLLFTLVSKDKDQFALRDERKKFHSKNGVVALCLLKNNPEIVWTLSYNRELICENTKSGKLLAKFSCAATNISCLKERPDDMNKIAFPCNDKRVSILNISTMTNTNITIDNHTNKGFYCIRALAWSPVDQLLAFGTSEGRVGIIDTEKVHPISGKNKESYQGPFIMNPFFGKPVYSMAWSGNYIYICCNDFVIAYCGRRKSKASPDLYGYDQGLKMVPDC</sequence>
<dbReference type="GO" id="GO:0032797">
    <property type="term" value="C:SMN complex"/>
    <property type="evidence" value="ECO:0007669"/>
    <property type="project" value="TreeGrafter"/>
</dbReference>
<dbReference type="InterPro" id="IPR015943">
    <property type="entry name" value="WD40/YVTN_repeat-like_dom_sf"/>
</dbReference>
<dbReference type="InterPro" id="IPR052640">
    <property type="entry name" value="Gemin-5"/>
</dbReference>
<evidence type="ECO:0000313" key="3">
    <source>
        <dbReference type="Proteomes" id="UP000015102"/>
    </source>
</evidence>
<dbReference type="InterPro" id="IPR036322">
    <property type="entry name" value="WD40_repeat_dom_sf"/>
</dbReference>
<dbReference type="EnsemblMetazoa" id="MESCA001385-RA">
    <property type="protein sequence ID" value="MESCA001385-PA"/>
    <property type="gene ID" value="MESCA001385"/>
</dbReference>
<dbReference type="GO" id="GO:0000387">
    <property type="term" value="P:spliceosomal snRNP assembly"/>
    <property type="evidence" value="ECO:0007669"/>
    <property type="project" value="TreeGrafter"/>
</dbReference>
<accession>T1GDJ7</accession>
<dbReference type="Proteomes" id="UP000015102">
    <property type="component" value="Unassembled WGS sequence"/>
</dbReference>
<evidence type="ECO:0000313" key="2">
    <source>
        <dbReference type="EnsemblMetazoa" id="MESCA001385-PA"/>
    </source>
</evidence>
<protein>
    <recommendedName>
        <fullName evidence="1">Gem-associated protein 5 second beta-propeller domain-containing protein</fullName>
    </recommendedName>
</protein>
<evidence type="ECO:0000259" key="1">
    <source>
        <dbReference type="Pfam" id="PF23775"/>
    </source>
</evidence>
<reference evidence="2" key="2">
    <citation type="submission" date="2015-06" db="UniProtKB">
        <authorList>
            <consortium name="EnsemblMetazoa"/>
        </authorList>
    </citation>
    <scope>IDENTIFICATION</scope>
</reference>
<dbReference type="STRING" id="36166.T1GDJ7"/>
<keyword evidence="3" id="KW-1185">Reference proteome</keyword>
<reference evidence="3" key="1">
    <citation type="submission" date="2013-02" db="EMBL/GenBank/DDBJ databases">
        <authorList>
            <person name="Hughes D."/>
        </authorList>
    </citation>
    <scope>NUCLEOTIDE SEQUENCE</scope>
    <source>
        <strain>Durham</strain>
        <strain evidence="3">NC isolate 2 -- Noor lab</strain>
    </source>
</reference>
<dbReference type="EMBL" id="CAQQ02027395">
    <property type="status" value="NOT_ANNOTATED_CDS"/>
    <property type="molecule type" value="Genomic_DNA"/>
</dbReference>
<dbReference type="AlphaFoldDB" id="T1GDJ7"/>
<dbReference type="EMBL" id="CAQQ02027396">
    <property type="status" value="NOT_ANNOTATED_CDS"/>
    <property type="molecule type" value="Genomic_DNA"/>
</dbReference>
<dbReference type="InterPro" id="IPR056424">
    <property type="entry name" value="Beta-prop_GEMI5_2nd"/>
</dbReference>
<dbReference type="GO" id="GO:0003730">
    <property type="term" value="F:mRNA 3'-UTR binding"/>
    <property type="evidence" value="ECO:0007669"/>
    <property type="project" value="TreeGrafter"/>
</dbReference>
<name>T1GDJ7_MEGSC</name>
<dbReference type="SUPFAM" id="SSF50978">
    <property type="entry name" value="WD40 repeat-like"/>
    <property type="match status" value="1"/>
</dbReference>
<dbReference type="HOGENOM" id="CLU_779117_0_0_1"/>
<feature type="domain" description="Gem-associated protein 5 second beta-propeller" evidence="1">
    <location>
        <begin position="215"/>
        <end position="337"/>
    </location>
</feature>
<dbReference type="PANTHER" id="PTHR46362">
    <property type="entry name" value="GEM-ASSOCIATED PROTEIN 5"/>
    <property type="match status" value="1"/>
</dbReference>
<dbReference type="Gene3D" id="2.130.10.10">
    <property type="entry name" value="YVTN repeat-like/Quinoprotein amine dehydrogenase"/>
    <property type="match status" value="2"/>
</dbReference>
<dbReference type="PANTHER" id="PTHR46362:SF1">
    <property type="entry name" value="GEM-ASSOCIATED PROTEIN 5"/>
    <property type="match status" value="1"/>
</dbReference>
<organism evidence="2 3">
    <name type="scientific">Megaselia scalaris</name>
    <name type="common">Humpbacked fly</name>
    <name type="synonym">Phora scalaris</name>
    <dbReference type="NCBI Taxonomy" id="36166"/>
    <lineage>
        <taxon>Eukaryota</taxon>
        <taxon>Metazoa</taxon>
        <taxon>Ecdysozoa</taxon>
        <taxon>Arthropoda</taxon>
        <taxon>Hexapoda</taxon>
        <taxon>Insecta</taxon>
        <taxon>Pterygota</taxon>
        <taxon>Neoptera</taxon>
        <taxon>Endopterygota</taxon>
        <taxon>Diptera</taxon>
        <taxon>Brachycera</taxon>
        <taxon>Muscomorpha</taxon>
        <taxon>Platypezoidea</taxon>
        <taxon>Phoridae</taxon>
        <taxon>Megaseliini</taxon>
        <taxon>Megaselia</taxon>
    </lineage>
</organism>